<dbReference type="OrthoDB" id="3209715at2"/>
<evidence type="ECO:0000313" key="2">
    <source>
        <dbReference type="Proteomes" id="UP000291838"/>
    </source>
</evidence>
<evidence type="ECO:0000313" key="1">
    <source>
        <dbReference type="EMBL" id="RYB91266.1"/>
    </source>
</evidence>
<comment type="caution">
    <text evidence="1">The sequence shown here is derived from an EMBL/GenBank/DDBJ whole genome shotgun (WGS) entry which is preliminary data.</text>
</comment>
<dbReference type="RefSeq" id="WP_129474516.1">
    <property type="nucleotide sequence ID" value="NZ_SDWS01000003.1"/>
</dbReference>
<dbReference type="EMBL" id="SDWS01000003">
    <property type="protein sequence ID" value="RYB91266.1"/>
    <property type="molecule type" value="Genomic_DNA"/>
</dbReference>
<gene>
    <name evidence="1" type="ORF">EUA06_08005</name>
</gene>
<evidence type="ECO:0008006" key="3">
    <source>
        <dbReference type="Google" id="ProtNLM"/>
    </source>
</evidence>
<keyword evidence="2" id="KW-1185">Reference proteome</keyword>
<dbReference type="Proteomes" id="UP000291838">
    <property type="component" value="Unassembled WGS sequence"/>
</dbReference>
<accession>A0A4Q2RRT5</accession>
<dbReference type="AlphaFoldDB" id="A0A4Q2RRT5"/>
<sequence>MPKKGESPRARSDRETNLRLVRRLGDAQGGVVSRDQLRGLGVSDHQLAADLAAHRWRAVHSQSVAVHTGPLDRLGQHWAAVFEAGDRGCLDGTSALIAGGLEHYTEDVVRVSVPRGVLVRRATGIDIRQTRRWEGGDLAPSGIPRTRPEVAGVRAALWAQSDKQATLLLTMTVQQGLTSAERFGAQLMRVRRHRRRTLVTTVVTDLLGGVRSLGEHEFAQMCRLRGLPEPTRQVVRRSPGGRWYLDVAWEPWGVVVEIDGIHHEWAVNVVADALRHNAIALDRAVVLRLPLLGLRVAPDEFFVQITEALVARGCPLVVAS</sequence>
<proteinExistence type="predicted"/>
<name>A0A4Q2RRT5_9ACTN</name>
<reference evidence="1 2" key="1">
    <citation type="submission" date="2019-01" db="EMBL/GenBank/DDBJ databases">
        <title>Novel species of Nocardioides.</title>
        <authorList>
            <person name="Liu Q."/>
            <person name="Xin Y.-H."/>
        </authorList>
    </citation>
    <scope>NUCLEOTIDE SEQUENCE [LARGE SCALE GENOMIC DNA]</scope>
    <source>
        <strain evidence="1 2">HLT3-15</strain>
    </source>
</reference>
<protein>
    <recommendedName>
        <fullName evidence="3">DUF559 domain-containing protein</fullName>
    </recommendedName>
</protein>
<organism evidence="1 2">
    <name type="scientific">Nocardioides glacieisoli</name>
    <dbReference type="NCBI Taxonomy" id="1168730"/>
    <lineage>
        <taxon>Bacteria</taxon>
        <taxon>Bacillati</taxon>
        <taxon>Actinomycetota</taxon>
        <taxon>Actinomycetes</taxon>
        <taxon>Propionibacteriales</taxon>
        <taxon>Nocardioidaceae</taxon>
        <taxon>Nocardioides</taxon>
    </lineage>
</organism>